<dbReference type="PANTHER" id="PTHR43308:SF5">
    <property type="entry name" value="S-LAYER PROTEIN _ PEPTIDOGLYCAN ENDO-BETA-N-ACETYLGLUCOSAMINIDASE"/>
    <property type="match status" value="1"/>
</dbReference>
<gene>
    <name evidence="8" type="ORF">LKD22_02320</name>
</gene>
<dbReference type="PROSITE" id="PS51272">
    <property type="entry name" value="SLH"/>
    <property type="match status" value="3"/>
</dbReference>
<dbReference type="AlphaFoldDB" id="A0AAW4VST6"/>
<feature type="domain" description="SLH" evidence="7">
    <location>
        <begin position="143"/>
        <end position="206"/>
    </location>
</feature>
<evidence type="ECO:0000256" key="6">
    <source>
        <dbReference type="SAM" id="SignalP"/>
    </source>
</evidence>
<accession>A0AAW4VST6</accession>
<dbReference type="RefSeq" id="WP_227600117.1">
    <property type="nucleotide sequence ID" value="NZ_JAJEPX010000003.1"/>
</dbReference>
<evidence type="ECO:0000313" key="9">
    <source>
        <dbReference type="Proteomes" id="UP001298753"/>
    </source>
</evidence>
<comment type="caution">
    <text evidence="8">The sequence shown here is derived from an EMBL/GenBank/DDBJ whole genome shotgun (WGS) entry which is preliminary data.</text>
</comment>
<evidence type="ECO:0000256" key="5">
    <source>
        <dbReference type="ARBA" id="ARBA00023326"/>
    </source>
</evidence>
<reference evidence="8 9" key="1">
    <citation type="submission" date="2021-10" db="EMBL/GenBank/DDBJ databases">
        <title>Anaerobic single-cell dispensing facilitates the cultivation of human gut bacteria.</title>
        <authorList>
            <person name="Afrizal A."/>
        </authorList>
    </citation>
    <scope>NUCLEOTIDE SEQUENCE [LARGE SCALE GENOMIC DNA]</scope>
    <source>
        <strain evidence="8 9">CLA-AA-H270</strain>
    </source>
</reference>
<feature type="domain" description="SLH" evidence="7">
    <location>
        <begin position="84"/>
        <end position="142"/>
    </location>
</feature>
<evidence type="ECO:0000256" key="2">
    <source>
        <dbReference type="ARBA" id="ARBA00022737"/>
    </source>
</evidence>
<proteinExistence type="predicted"/>
<dbReference type="Pfam" id="PF03442">
    <property type="entry name" value="CBM_X2"/>
    <property type="match status" value="3"/>
</dbReference>
<keyword evidence="5" id="KW-0624">Polysaccharide degradation</keyword>
<evidence type="ECO:0000256" key="4">
    <source>
        <dbReference type="ARBA" id="ARBA00023277"/>
    </source>
</evidence>
<dbReference type="InterPro" id="IPR008964">
    <property type="entry name" value="Invasin/intimin_cell_adhesion"/>
</dbReference>
<dbReference type="InterPro" id="IPR014756">
    <property type="entry name" value="Ig_E-set"/>
</dbReference>
<dbReference type="Pfam" id="PF00395">
    <property type="entry name" value="SLH"/>
    <property type="match status" value="3"/>
</dbReference>
<dbReference type="SUPFAM" id="SSF49464">
    <property type="entry name" value="Carboxypeptidase regulatory domain-like"/>
    <property type="match status" value="1"/>
</dbReference>
<dbReference type="InterPro" id="IPR013783">
    <property type="entry name" value="Ig-like_fold"/>
</dbReference>
<dbReference type="InterPro" id="IPR005102">
    <property type="entry name" value="Carbo-bd_X2"/>
</dbReference>
<dbReference type="PANTHER" id="PTHR43308">
    <property type="entry name" value="OUTER MEMBRANE PROTEIN ALPHA-RELATED"/>
    <property type="match status" value="1"/>
</dbReference>
<evidence type="ECO:0000313" key="8">
    <source>
        <dbReference type="EMBL" id="MCC2175977.1"/>
    </source>
</evidence>
<keyword evidence="3" id="KW-0136">Cellulose degradation</keyword>
<keyword evidence="2" id="KW-0677">Repeat</keyword>
<dbReference type="GeneID" id="98661332"/>
<sequence length="859" mass="90018">MKKVLSAVLTAALLVSTVPAAFAASDIDGHWAKSYITELHENGIINPSASTGNYGPDDKVTRWEFMRYINRAFGFTEKADISFSDVNSSDVFYETVQIAVKQGYINGVGNNRMAPEGTLTREQAATILGRLHKYTPTADLSALDMFSDRAKLSDYSKSYVAEAVKQGYINGYTNGTFKPQGTLSRGEIAKMLYGYMGTSLNKNGNVYSQATLKSDTKNVTISVPCTLADADIKGNLYITEGVLAGNVTLEDVTVAGDIIVSGGNVTLDGVSALEMVVSNPTGLTPQVIATGNTNIGTTEVKTSATLTESNLAATAGGFSDLKMNGSSVSLTLDAAVWDVANEQTGTILTTGSTSISTLTANGRTTVTGGGSVQKAVLNSNGCELTMQPTSVELASGVTAKIAGKDVAASTSVSVSPSTLSIDVNNKDAIAFSYEFTFNADKNDLTRVSVNGTNLKQGTDYNLLSDKNGIRVYKTYLSTLKAGTYTAELTFEDGSKAAIGLAVSNSAQSAVSPSQITFDKYEQSANHADQTVNVVLPAGTRLDSIKIGSTVLERGTDYTYNATNGTIRLLKETLAKKSKGTYTVTFVPNQGSSFTCSLSVVDTAPVNEVVPGTVDFDANTSSGGYADLVVTLNMVDGAALKNIRSNGKTLEENWQYKIKGSKVTINKSAVAEFGKNGASYADFVFVMSKGQSPTLRVNYVTTYALTASVVDDLGLPISGASVTFTPSDAESGTAAQTLTTGSDGTATVYVKRGSYVVTATHSRFTAAVTQTVKISAGRTVKLTGEILENVQLVVTNAYGAPLSGAVVTVGGKSITTGTDGTASFSLKRGSYVAQVACTGYSAQSVQLSVTDSIRERVQLK</sequence>
<evidence type="ECO:0000256" key="1">
    <source>
        <dbReference type="ARBA" id="ARBA00022729"/>
    </source>
</evidence>
<keyword evidence="4" id="KW-0119">Carbohydrate metabolism</keyword>
<dbReference type="GO" id="GO:0030245">
    <property type="term" value="P:cellulose catabolic process"/>
    <property type="evidence" value="ECO:0007669"/>
    <property type="project" value="UniProtKB-KW"/>
</dbReference>
<dbReference type="InterPro" id="IPR008969">
    <property type="entry name" value="CarboxyPept-like_regulatory"/>
</dbReference>
<dbReference type="SUPFAM" id="SSF49373">
    <property type="entry name" value="Invasin/intimin cell-adhesion fragments"/>
    <property type="match status" value="1"/>
</dbReference>
<dbReference type="Proteomes" id="UP001298753">
    <property type="component" value="Unassembled WGS sequence"/>
</dbReference>
<protein>
    <submittedName>
        <fullName evidence="8">S-layer homology domain-containing protein</fullName>
    </submittedName>
</protein>
<dbReference type="Gene3D" id="2.60.40.10">
    <property type="entry name" value="Immunoglobulins"/>
    <property type="match status" value="3"/>
</dbReference>
<evidence type="ECO:0000259" key="7">
    <source>
        <dbReference type="PROSITE" id="PS51272"/>
    </source>
</evidence>
<dbReference type="InterPro" id="IPR051465">
    <property type="entry name" value="Cell_Envelope_Struct_Comp"/>
</dbReference>
<keyword evidence="9" id="KW-1185">Reference proteome</keyword>
<feature type="chain" id="PRO_5043913208" evidence="6">
    <location>
        <begin position="24"/>
        <end position="859"/>
    </location>
</feature>
<evidence type="ECO:0000256" key="3">
    <source>
        <dbReference type="ARBA" id="ARBA00023001"/>
    </source>
</evidence>
<name>A0AAW4VST6_9FIRM</name>
<dbReference type="SUPFAM" id="SSF81296">
    <property type="entry name" value="E set domains"/>
    <property type="match status" value="2"/>
</dbReference>
<feature type="domain" description="SLH" evidence="7">
    <location>
        <begin position="19"/>
        <end position="83"/>
    </location>
</feature>
<feature type="signal peptide" evidence="6">
    <location>
        <begin position="1"/>
        <end position="23"/>
    </location>
</feature>
<dbReference type="Gene3D" id="2.60.40.1120">
    <property type="entry name" value="Carboxypeptidase-like, regulatory domain"/>
    <property type="match status" value="2"/>
</dbReference>
<dbReference type="EMBL" id="JAJEPX010000003">
    <property type="protein sequence ID" value="MCC2175977.1"/>
    <property type="molecule type" value="Genomic_DNA"/>
</dbReference>
<keyword evidence="1 6" id="KW-0732">Signal</keyword>
<dbReference type="InterPro" id="IPR001119">
    <property type="entry name" value="SLH_dom"/>
</dbReference>
<organism evidence="8 9">
    <name type="scientific">Agathobaculum butyriciproducens</name>
    <dbReference type="NCBI Taxonomy" id="1628085"/>
    <lineage>
        <taxon>Bacteria</taxon>
        <taxon>Bacillati</taxon>
        <taxon>Bacillota</taxon>
        <taxon>Clostridia</taxon>
        <taxon>Eubacteriales</taxon>
        <taxon>Butyricicoccaceae</taxon>
        <taxon>Agathobaculum</taxon>
    </lineage>
</organism>